<evidence type="ECO:0000256" key="3">
    <source>
        <dbReference type="SAM" id="SignalP"/>
    </source>
</evidence>
<evidence type="ECO:0000256" key="2">
    <source>
        <dbReference type="SAM" id="Phobius"/>
    </source>
</evidence>
<proteinExistence type="predicted"/>
<dbReference type="EMBL" id="JAZGQO010000008">
    <property type="protein sequence ID" value="KAK6179404.1"/>
    <property type="molecule type" value="Genomic_DNA"/>
</dbReference>
<dbReference type="AlphaFoldDB" id="A0AAN8JQP6"/>
<feature type="transmembrane region" description="Helical" evidence="2">
    <location>
        <begin position="543"/>
        <end position="562"/>
    </location>
</feature>
<feature type="signal peptide" evidence="3">
    <location>
        <begin position="1"/>
        <end position="22"/>
    </location>
</feature>
<feature type="compositionally biased region" description="Polar residues" evidence="1">
    <location>
        <begin position="616"/>
        <end position="664"/>
    </location>
</feature>
<organism evidence="4 5">
    <name type="scientific">Patella caerulea</name>
    <name type="common">Rayed Mediterranean limpet</name>
    <dbReference type="NCBI Taxonomy" id="87958"/>
    <lineage>
        <taxon>Eukaryota</taxon>
        <taxon>Metazoa</taxon>
        <taxon>Spiralia</taxon>
        <taxon>Lophotrochozoa</taxon>
        <taxon>Mollusca</taxon>
        <taxon>Gastropoda</taxon>
        <taxon>Patellogastropoda</taxon>
        <taxon>Patelloidea</taxon>
        <taxon>Patellidae</taxon>
        <taxon>Patella</taxon>
    </lineage>
</organism>
<dbReference type="PROSITE" id="PS51257">
    <property type="entry name" value="PROKAR_LIPOPROTEIN"/>
    <property type="match status" value="1"/>
</dbReference>
<reference evidence="4 5" key="1">
    <citation type="submission" date="2024-01" db="EMBL/GenBank/DDBJ databases">
        <title>The genome of the rayed Mediterranean limpet Patella caerulea (Linnaeus, 1758).</title>
        <authorList>
            <person name="Anh-Thu Weber A."/>
            <person name="Halstead-Nussloch G."/>
        </authorList>
    </citation>
    <scope>NUCLEOTIDE SEQUENCE [LARGE SCALE GENOMIC DNA]</scope>
    <source>
        <strain evidence="4">AATW-2023a</strain>
        <tissue evidence="4">Whole specimen</tissue>
    </source>
</reference>
<accession>A0AAN8JQP6</accession>
<keyword evidence="2" id="KW-0812">Transmembrane</keyword>
<keyword evidence="5" id="KW-1185">Reference proteome</keyword>
<name>A0AAN8JQP6_PATCE</name>
<keyword evidence="3" id="KW-0732">Signal</keyword>
<protein>
    <recommendedName>
        <fullName evidence="6">Fibronectin type-III domain-containing protein</fullName>
    </recommendedName>
</protein>
<feature type="chain" id="PRO_5043000113" description="Fibronectin type-III domain-containing protein" evidence="3">
    <location>
        <begin position="23"/>
        <end position="695"/>
    </location>
</feature>
<evidence type="ECO:0000256" key="1">
    <source>
        <dbReference type="SAM" id="MobiDB-lite"/>
    </source>
</evidence>
<dbReference type="SUPFAM" id="SSF49265">
    <property type="entry name" value="Fibronectin type III"/>
    <property type="match status" value="1"/>
</dbReference>
<evidence type="ECO:0000313" key="5">
    <source>
        <dbReference type="Proteomes" id="UP001347796"/>
    </source>
</evidence>
<dbReference type="Proteomes" id="UP001347796">
    <property type="component" value="Unassembled WGS sequence"/>
</dbReference>
<gene>
    <name evidence="4" type="ORF">SNE40_011772</name>
</gene>
<evidence type="ECO:0000313" key="4">
    <source>
        <dbReference type="EMBL" id="KAK6179404.1"/>
    </source>
</evidence>
<dbReference type="InterPro" id="IPR036116">
    <property type="entry name" value="FN3_sf"/>
</dbReference>
<evidence type="ECO:0008006" key="6">
    <source>
        <dbReference type="Google" id="ProtNLM"/>
    </source>
</evidence>
<comment type="caution">
    <text evidence="4">The sequence shown here is derived from an EMBL/GenBank/DDBJ whole genome shotgun (WGS) entry which is preliminary data.</text>
</comment>
<keyword evidence="2" id="KW-0472">Membrane</keyword>
<feature type="region of interest" description="Disordered" evidence="1">
    <location>
        <begin position="603"/>
        <end position="664"/>
    </location>
</feature>
<sequence length="695" mass="77261">MSQFTKFLPYLLFIVIWPLVVSLSCTEQTTVCAENSTDCHIRCKENSTNVYFVSGDQRCASAENFTLSSDGKLNVNTNTTGVRTYSCCSEHQSLICSLTLIIYDIPRPVNELSCKVYLEKNSMGASAYCDVQQNGSFALALNITGNGYREECESVNGTEFKCPFQNLATLGLQHTIIVRTSHPASCEYCGNETAEKEFPISAIKNIHHSDPILHVLHVTCNSVMILLKLPNDREIYSPLNKKWKYNIAYFPSSSPQQYNQPLKGKLKREEKNITISELHPYENYTFLIKWKYIVCNYWSDDVTINITTRIGVPSYAPVVPNQNHAKGVNETAIYLQKTPEESENGPIINYIVNITYNNGKPDNRIERSLPYESKKFNGSSLSIFLPLPNNQQDQTITVQSATAAGVSPKYTTIYVPSNRKEIDNDLTRLESQSYNETHDQLDVEDVATADSLDIFWCMGIYLSGKKLVDCKSGIHYVTISPATKTIIIPRPKLEMPECRRCVLHYAVAMEKNNLTSSMLWDAASEPKLLPVLGDMVYKLEQKLFWIIIPAVVVLILCAIGLYRCKNWMSKNYMAKVKFPETEHVNHAIHGQYESIKRRALSSTSSLDENSDKDSTDMSGTCSVNTDASGSVNSKPLTATSGNTNTGESKSTELSSCPISSGSADSGQCLILVDIGSGSTNSESYSSGCSNSVSFS</sequence>
<keyword evidence="2" id="KW-1133">Transmembrane helix</keyword>